<keyword evidence="1" id="KW-0732">Signal</keyword>
<keyword evidence="3" id="KW-1185">Reference proteome</keyword>
<feature type="chain" id="PRO_5026097355" description="DUF3575 domain-containing protein" evidence="1">
    <location>
        <begin position="19"/>
        <end position="164"/>
    </location>
</feature>
<evidence type="ECO:0008006" key="4">
    <source>
        <dbReference type="Google" id="ProtNLM"/>
    </source>
</evidence>
<name>A0A6I8MD78_9FUSO</name>
<protein>
    <recommendedName>
        <fullName evidence="4">DUF3575 domain-containing protein</fullName>
    </recommendedName>
</protein>
<dbReference type="Proteomes" id="UP000419017">
    <property type="component" value="Unassembled WGS sequence"/>
</dbReference>
<evidence type="ECO:0000256" key="1">
    <source>
        <dbReference type="SAM" id="SignalP"/>
    </source>
</evidence>
<sequence>MKKYLSIIFLFFSFSSLAWEVDGIISYKPYDKFTLSVEAIPYNKGTFEFGLGTVYEYPNKFIPLYFVNKTNLYRSNDNIKEKTIYILDKFGIGVDNKKMSINYSLGLGFHYKVFLLEISYDGSYIKSTKEYKNGINFGIGMRIGDFINQTKKTLVQREDIDFKK</sequence>
<organism evidence="2 3">
    <name type="scientific">Oceanivirga miroungae</name>
    <dbReference type="NCBI Taxonomy" id="1130046"/>
    <lineage>
        <taxon>Bacteria</taxon>
        <taxon>Fusobacteriati</taxon>
        <taxon>Fusobacteriota</taxon>
        <taxon>Fusobacteriia</taxon>
        <taxon>Fusobacteriales</taxon>
        <taxon>Leptotrichiaceae</taxon>
        <taxon>Oceanivirga</taxon>
    </lineage>
</organism>
<evidence type="ECO:0000313" key="2">
    <source>
        <dbReference type="EMBL" id="VWL85050.1"/>
    </source>
</evidence>
<dbReference type="RefSeq" id="WP_156683077.1">
    <property type="nucleotide sequence ID" value="NZ_CABWIB010000001.1"/>
</dbReference>
<accession>A0A6I8MD78</accession>
<evidence type="ECO:0000313" key="3">
    <source>
        <dbReference type="Proteomes" id="UP000419017"/>
    </source>
</evidence>
<dbReference type="EMBL" id="CABWIB010000001">
    <property type="protein sequence ID" value="VWL85050.1"/>
    <property type="molecule type" value="Genomic_DNA"/>
</dbReference>
<reference evidence="2 3" key="1">
    <citation type="submission" date="2019-10" db="EMBL/GenBank/DDBJ databases">
        <authorList>
            <person name="Blom J."/>
        </authorList>
    </citation>
    <scope>NUCLEOTIDE SEQUENCE [LARGE SCALE GENOMIC DNA]</scope>
    <source>
        <strain evidence="2 3">ES3154-GLU</strain>
    </source>
</reference>
<proteinExistence type="predicted"/>
<dbReference type="AlphaFoldDB" id="A0A6I8MD78"/>
<feature type="signal peptide" evidence="1">
    <location>
        <begin position="1"/>
        <end position="18"/>
    </location>
</feature>
<gene>
    <name evidence="2" type="ORF">OMES3154_00326</name>
</gene>